<dbReference type="InterPro" id="IPR036291">
    <property type="entry name" value="NAD(P)-bd_dom_sf"/>
</dbReference>
<evidence type="ECO:0000256" key="10">
    <source>
        <dbReference type="ARBA" id="ARBA00066687"/>
    </source>
</evidence>
<comment type="catalytic activity">
    <reaction evidence="9">
        <text>sn-glycerol 3-phosphate + NADP(+) = dihydroxyacetone phosphate + NADPH + H(+)</text>
        <dbReference type="Rhea" id="RHEA:11096"/>
        <dbReference type="ChEBI" id="CHEBI:15378"/>
        <dbReference type="ChEBI" id="CHEBI:57597"/>
        <dbReference type="ChEBI" id="CHEBI:57642"/>
        <dbReference type="ChEBI" id="CHEBI:57783"/>
        <dbReference type="ChEBI" id="CHEBI:58349"/>
        <dbReference type="EC" id="1.1.1.94"/>
    </reaction>
    <physiologicalReaction direction="right-to-left" evidence="9">
        <dbReference type="Rhea" id="RHEA:11098"/>
    </physiologicalReaction>
</comment>
<feature type="binding site" evidence="13">
    <location>
        <position position="249"/>
    </location>
    <ligand>
        <name>sn-glycerol 3-phosphate</name>
        <dbReference type="ChEBI" id="CHEBI:57597"/>
    </ligand>
</feature>
<dbReference type="GO" id="GO:0051287">
    <property type="term" value="F:NAD binding"/>
    <property type="evidence" value="ECO:0007669"/>
    <property type="project" value="InterPro"/>
</dbReference>
<feature type="binding site" evidence="13">
    <location>
        <position position="110"/>
    </location>
    <ligand>
        <name>sn-glycerol 3-phosphate</name>
        <dbReference type="ChEBI" id="CHEBI:57597"/>
    </ligand>
</feature>
<evidence type="ECO:0000256" key="6">
    <source>
        <dbReference type="ARBA" id="ARBA00023098"/>
    </source>
</evidence>
<comment type="caution">
    <text evidence="13">Lacks conserved residue(s) required for the propagation of feature annotation.</text>
</comment>
<keyword evidence="7 13" id="KW-0594">Phospholipid biosynthesis</keyword>
<evidence type="ECO:0000256" key="8">
    <source>
        <dbReference type="ARBA" id="ARBA00023264"/>
    </source>
</evidence>
<evidence type="ECO:0000256" key="14">
    <source>
        <dbReference type="PIRSR" id="PIRSR000114-1"/>
    </source>
</evidence>
<dbReference type="NCBIfam" id="NF000941">
    <property type="entry name" value="PRK00094.1-3"/>
    <property type="match status" value="1"/>
</dbReference>
<dbReference type="Proteomes" id="UP000276223">
    <property type="component" value="Unassembled WGS sequence"/>
</dbReference>
<keyword evidence="8 13" id="KW-1208">Phospholipid metabolism</keyword>
<evidence type="ECO:0000313" key="21">
    <source>
        <dbReference type="Proteomes" id="UP000276223"/>
    </source>
</evidence>
<feature type="binding site" evidence="16">
    <location>
        <begin position="12"/>
        <end position="17"/>
    </location>
    <ligand>
        <name>NAD(+)</name>
        <dbReference type="ChEBI" id="CHEBI:57540"/>
    </ligand>
</feature>
<evidence type="ECO:0000256" key="11">
    <source>
        <dbReference type="ARBA" id="ARBA00069372"/>
    </source>
</evidence>
<feature type="active site" description="Proton acceptor" evidence="13 14">
    <location>
        <position position="196"/>
    </location>
</feature>
<comment type="catalytic activity">
    <reaction evidence="13">
        <text>sn-glycerol 3-phosphate + NAD(+) = dihydroxyacetone phosphate + NADH + H(+)</text>
        <dbReference type="Rhea" id="RHEA:11092"/>
        <dbReference type="ChEBI" id="CHEBI:15378"/>
        <dbReference type="ChEBI" id="CHEBI:57540"/>
        <dbReference type="ChEBI" id="CHEBI:57597"/>
        <dbReference type="ChEBI" id="CHEBI:57642"/>
        <dbReference type="ChEBI" id="CHEBI:57945"/>
        <dbReference type="EC" id="1.1.1.94"/>
    </reaction>
</comment>
<evidence type="ECO:0000256" key="4">
    <source>
        <dbReference type="ARBA" id="ARBA00023002"/>
    </source>
</evidence>
<evidence type="ECO:0000256" key="17">
    <source>
        <dbReference type="RuleBase" id="RU000437"/>
    </source>
</evidence>
<dbReference type="PANTHER" id="PTHR11728:SF1">
    <property type="entry name" value="GLYCEROL-3-PHOSPHATE DEHYDROGENASE [NAD(+)] 2, CHLOROPLASTIC"/>
    <property type="match status" value="1"/>
</dbReference>
<keyword evidence="4 13" id="KW-0560">Oxidoreductase</keyword>
<feature type="binding site" evidence="13">
    <location>
        <position position="261"/>
    </location>
    <ligand>
        <name>sn-glycerol 3-phosphate</name>
        <dbReference type="ChEBI" id="CHEBI:57597"/>
    </ligand>
</feature>
<feature type="domain" description="Glycerol-3-phosphate dehydrogenase NAD-dependent N-terminal" evidence="18">
    <location>
        <begin position="8"/>
        <end position="165"/>
    </location>
</feature>
<evidence type="ECO:0000256" key="3">
    <source>
        <dbReference type="ARBA" id="ARBA00022857"/>
    </source>
</evidence>
<feature type="binding site" evidence="13">
    <location>
        <position position="260"/>
    </location>
    <ligand>
        <name>sn-glycerol 3-phosphate</name>
        <dbReference type="ChEBI" id="CHEBI:57597"/>
    </ligand>
</feature>
<dbReference type="PANTHER" id="PTHR11728">
    <property type="entry name" value="GLYCEROL-3-PHOSPHATE DEHYDROGENASE"/>
    <property type="match status" value="1"/>
</dbReference>
<evidence type="ECO:0000256" key="9">
    <source>
        <dbReference type="ARBA" id="ARBA00052716"/>
    </source>
</evidence>
<dbReference type="Pfam" id="PF07479">
    <property type="entry name" value="NAD_Gly3P_dh_C"/>
    <property type="match status" value="1"/>
</dbReference>
<feature type="binding site" evidence="16">
    <location>
        <position position="145"/>
    </location>
    <ligand>
        <name>NAD(+)</name>
        <dbReference type="ChEBI" id="CHEBI:57540"/>
    </ligand>
</feature>
<evidence type="ECO:0000256" key="7">
    <source>
        <dbReference type="ARBA" id="ARBA00023209"/>
    </source>
</evidence>
<dbReference type="NCBIfam" id="NF000940">
    <property type="entry name" value="PRK00094.1-2"/>
    <property type="match status" value="1"/>
</dbReference>
<feature type="domain" description="Glycerol-3-phosphate dehydrogenase NAD-dependent C-terminal" evidence="19">
    <location>
        <begin position="185"/>
        <end position="325"/>
    </location>
</feature>
<feature type="binding site" evidence="13">
    <location>
        <position position="16"/>
    </location>
    <ligand>
        <name>NADPH</name>
        <dbReference type="ChEBI" id="CHEBI:57783"/>
    </ligand>
</feature>
<organism evidence="20 21">
    <name type="scientific">Desulfosoma caldarium</name>
    <dbReference type="NCBI Taxonomy" id="610254"/>
    <lineage>
        <taxon>Bacteria</taxon>
        <taxon>Pseudomonadati</taxon>
        <taxon>Thermodesulfobacteriota</taxon>
        <taxon>Syntrophobacteria</taxon>
        <taxon>Syntrophobacterales</taxon>
        <taxon>Syntrophobacteraceae</taxon>
        <taxon>Desulfosoma</taxon>
    </lineage>
</organism>
<evidence type="ECO:0000256" key="2">
    <source>
        <dbReference type="ARBA" id="ARBA00022516"/>
    </source>
</evidence>
<comment type="similarity">
    <text evidence="1 13 17">Belongs to the NAD-dependent glycerol-3-phosphate dehydrogenase family.</text>
</comment>
<dbReference type="GO" id="GO:0141152">
    <property type="term" value="F:glycerol-3-phosphate dehydrogenase (NAD+) activity"/>
    <property type="evidence" value="ECO:0007669"/>
    <property type="project" value="RHEA"/>
</dbReference>
<evidence type="ECO:0000259" key="19">
    <source>
        <dbReference type="Pfam" id="PF07479"/>
    </source>
</evidence>
<evidence type="ECO:0000256" key="16">
    <source>
        <dbReference type="PIRSR" id="PIRSR000114-3"/>
    </source>
</evidence>
<feature type="binding site" evidence="13">
    <location>
        <position position="259"/>
    </location>
    <ligand>
        <name>sn-glycerol 3-phosphate</name>
        <dbReference type="ChEBI" id="CHEBI:57597"/>
    </ligand>
</feature>
<dbReference type="AlphaFoldDB" id="A0A3N1UHU2"/>
<feature type="binding site" evidence="13">
    <location>
        <position position="260"/>
    </location>
    <ligand>
        <name>NADPH</name>
        <dbReference type="ChEBI" id="CHEBI:57783"/>
    </ligand>
</feature>
<dbReference type="HAMAP" id="MF_00394">
    <property type="entry name" value="NAD_Glyc3P_dehydrog"/>
    <property type="match status" value="1"/>
</dbReference>
<dbReference type="GO" id="GO:0046168">
    <property type="term" value="P:glycerol-3-phosphate catabolic process"/>
    <property type="evidence" value="ECO:0007669"/>
    <property type="project" value="InterPro"/>
</dbReference>
<dbReference type="GO" id="GO:0141153">
    <property type="term" value="F:glycerol-3-phosphate dehydrogenase (NADP+) activity"/>
    <property type="evidence" value="ECO:0007669"/>
    <property type="project" value="RHEA"/>
</dbReference>
<dbReference type="Pfam" id="PF01210">
    <property type="entry name" value="NAD_Gly3P_dh_N"/>
    <property type="match status" value="1"/>
</dbReference>
<dbReference type="Gene3D" id="1.10.1040.10">
    <property type="entry name" value="N-(1-d-carboxylethyl)-l-norvaline Dehydrogenase, domain 2"/>
    <property type="match status" value="1"/>
</dbReference>
<feature type="binding site" evidence="13">
    <location>
        <position position="15"/>
    </location>
    <ligand>
        <name>NADPH</name>
        <dbReference type="ChEBI" id="CHEBI:57783"/>
    </ligand>
</feature>
<feature type="binding site" evidence="15">
    <location>
        <position position="110"/>
    </location>
    <ligand>
        <name>substrate</name>
    </ligand>
</feature>
<dbReference type="EMBL" id="RJVA01000013">
    <property type="protein sequence ID" value="ROQ90835.1"/>
    <property type="molecule type" value="Genomic_DNA"/>
</dbReference>
<dbReference type="GO" id="GO:0008654">
    <property type="term" value="P:phospholipid biosynthetic process"/>
    <property type="evidence" value="ECO:0007669"/>
    <property type="project" value="UniProtKB-KW"/>
</dbReference>
<keyword evidence="5 13" id="KW-0520">NAD</keyword>
<dbReference type="PROSITE" id="PS00957">
    <property type="entry name" value="NAD_G3PDH"/>
    <property type="match status" value="1"/>
</dbReference>
<dbReference type="NCBIfam" id="NF000942">
    <property type="entry name" value="PRK00094.1-4"/>
    <property type="match status" value="1"/>
</dbReference>
<dbReference type="GO" id="GO:0046167">
    <property type="term" value="P:glycerol-3-phosphate biosynthetic process"/>
    <property type="evidence" value="ECO:0007669"/>
    <property type="project" value="UniProtKB-UniRule"/>
</dbReference>
<feature type="binding site" evidence="13">
    <location>
        <position position="196"/>
    </location>
    <ligand>
        <name>sn-glycerol 3-phosphate</name>
        <dbReference type="ChEBI" id="CHEBI:57597"/>
    </ligand>
</feature>
<feature type="binding site" evidence="13">
    <location>
        <position position="143"/>
    </location>
    <ligand>
        <name>sn-glycerol 3-phosphate</name>
        <dbReference type="ChEBI" id="CHEBI:57597"/>
    </ligand>
</feature>
<dbReference type="InterPro" id="IPR008927">
    <property type="entry name" value="6-PGluconate_DH-like_C_sf"/>
</dbReference>
<feature type="binding site" evidence="13">
    <location>
        <position position="141"/>
    </location>
    <ligand>
        <name>sn-glycerol 3-phosphate</name>
        <dbReference type="ChEBI" id="CHEBI:57597"/>
    </ligand>
</feature>
<dbReference type="GO" id="GO:0005829">
    <property type="term" value="C:cytosol"/>
    <property type="evidence" value="ECO:0007669"/>
    <property type="project" value="TreeGrafter"/>
</dbReference>
<name>A0A3N1UHU2_9BACT</name>
<evidence type="ECO:0000256" key="5">
    <source>
        <dbReference type="ARBA" id="ARBA00023027"/>
    </source>
</evidence>
<dbReference type="GO" id="GO:0006650">
    <property type="term" value="P:glycerophospholipid metabolic process"/>
    <property type="evidence" value="ECO:0007669"/>
    <property type="project" value="UniProtKB-UniRule"/>
</dbReference>
<feature type="binding site" evidence="13">
    <location>
        <position position="53"/>
    </location>
    <ligand>
        <name>NADPH</name>
        <dbReference type="ChEBI" id="CHEBI:57783"/>
    </ligand>
</feature>
<gene>
    <name evidence="13" type="primary">gpsA</name>
    <name evidence="20" type="ORF">EDC27_2090</name>
</gene>
<comment type="function">
    <text evidence="13">Catalyzes the reduction of the glycolytic intermediate dihydroxyacetone phosphate (DHAP) to sn-glycerol 3-phosphate (G3P), the key precursor for phospholipid synthesis.</text>
</comment>
<evidence type="ECO:0000256" key="15">
    <source>
        <dbReference type="PIRSR" id="PIRSR000114-2"/>
    </source>
</evidence>
<feature type="binding site" evidence="16">
    <location>
        <position position="260"/>
    </location>
    <ligand>
        <name>NAD(+)</name>
        <dbReference type="ChEBI" id="CHEBI:57540"/>
    </ligand>
</feature>
<feature type="binding site" evidence="13">
    <location>
        <position position="284"/>
    </location>
    <ligand>
        <name>NADPH</name>
        <dbReference type="ChEBI" id="CHEBI:57783"/>
    </ligand>
</feature>
<dbReference type="InterPro" id="IPR013328">
    <property type="entry name" value="6PGD_dom2"/>
</dbReference>
<keyword evidence="13" id="KW-0963">Cytoplasm</keyword>
<dbReference type="FunFam" id="3.40.50.720:FF:000019">
    <property type="entry name" value="Glycerol-3-phosphate dehydrogenase [NAD(P)+]"/>
    <property type="match status" value="1"/>
</dbReference>
<feature type="binding site" evidence="13">
    <location>
        <position position="286"/>
    </location>
    <ligand>
        <name>NADPH</name>
        <dbReference type="ChEBI" id="CHEBI:57783"/>
    </ligand>
</feature>
<dbReference type="InterPro" id="IPR006109">
    <property type="entry name" value="G3P_DH_NAD-dep_C"/>
</dbReference>
<comment type="subcellular location">
    <subcellularLocation>
        <location evidence="13">Cytoplasm</location>
    </subcellularLocation>
</comment>
<evidence type="ECO:0000259" key="18">
    <source>
        <dbReference type="Pfam" id="PF01210"/>
    </source>
</evidence>
<dbReference type="PRINTS" id="PR00077">
    <property type="entry name" value="GPDHDRGNASE"/>
</dbReference>
<dbReference type="SUPFAM" id="SSF48179">
    <property type="entry name" value="6-phosphogluconate dehydrogenase C-terminal domain-like"/>
    <property type="match status" value="1"/>
</dbReference>
<keyword evidence="21" id="KW-1185">Reference proteome</keyword>
<feature type="binding site" evidence="15">
    <location>
        <begin position="260"/>
        <end position="261"/>
    </location>
    <ligand>
        <name>substrate</name>
    </ligand>
</feature>
<dbReference type="UniPathway" id="UPA00940"/>
<keyword evidence="3 13" id="KW-0521">NADP</keyword>
<keyword evidence="13" id="KW-0547">Nucleotide-binding</keyword>
<proteinExistence type="inferred from homology"/>
<evidence type="ECO:0000313" key="20">
    <source>
        <dbReference type="EMBL" id="ROQ90835.1"/>
    </source>
</evidence>
<evidence type="ECO:0000256" key="1">
    <source>
        <dbReference type="ARBA" id="ARBA00011009"/>
    </source>
</evidence>
<dbReference type="GO" id="GO:0005975">
    <property type="term" value="P:carbohydrate metabolic process"/>
    <property type="evidence" value="ECO:0007669"/>
    <property type="project" value="InterPro"/>
</dbReference>
<dbReference type="FunFam" id="1.10.1040.10:FF:000001">
    <property type="entry name" value="Glycerol-3-phosphate dehydrogenase [NAD(P)+]"/>
    <property type="match status" value="1"/>
</dbReference>
<dbReference type="SUPFAM" id="SSF51735">
    <property type="entry name" value="NAD(P)-binding Rossmann-fold domains"/>
    <property type="match status" value="1"/>
</dbReference>
<dbReference type="InterPro" id="IPR011128">
    <property type="entry name" value="G3P_DH_NAD-dep_N"/>
</dbReference>
<keyword evidence="6 13" id="KW-0443">Lipid metabolism</keyword>
<comment type="pathway">
    <text evidence="13">Membrane lipid metabolism; glycerophospholipid metabolism.</text>
</comment>
<sequence length="342" mass="37766">MRHIEEHIGVIGAGSWGTTLAHLLAEKGFSVSLWVYEKDLAETIQKTKENTLYLPGFSLSERIMPSGNIEEVIRHRSLLVMVVPSHVYRSVALQMVPHLQENAVIVSATKGIENETLLTMSGIWKEILPESLGIRVVTLAGPSFAREVMQKTPTAVTVAAEDRETARKVQHVFHTPYFRVYTSPDKVGVELAGALKNVIAIAAGVCDGLGYGLNTRAALITRGLAEITRLGVRMGAHPLTFAGLSGIGDLLLTCTGDLSRNRTVGFRLGRGETLQEILADMRMVAEGIRTCTSVYELAKKLHVDMPICEQMYQILHENKNPRQAVWDLMERDLKSELEFPLP</sequence>
<reference evidence="20 21" key="1">
    <citation type="submission" date="2018-11" db="EMBL/GenBank/DDBJ databases">
        <title>Genomic Encyclopedia of Type Strains, Phase IV (KMG-IV): sequencing the most valuable type-strain genomes for metagenomic binning, comparative biology and taxonomic classification.</title>
        <authorList>
            <person name="Goeker M."/>
        </authorList>
    </citation>
    <scope>NUCLEOTIDE SEQUENCE [LARGE SCALE GENOMIC DNA]</scope>
    <source>
        <strain evidence="20 21">DSM 22027</strain>
    </source>
</reference>
<dbReference type="PIRSF" id="PIRSF000114">
    <property type="entry name" value="Glycerol-3-P_dh"/>
    <property type="match status" value="1"/>
</dbReference>
<comment type="caution">
    <text evidence="20">The sequence shown here is derived from an EMBL/GenBank/DDBJ whole genome shotgun (WGS) entry which is preliminary data.</text>
</comment>
<keyword evidence="2 13" id="KW-0444">Lipid biosynthesis</keyword>
<evidence type="ECO:0000256" key="13">
    <source>
        <dbReference type="HAMAP-Rule" id="MF_00394"/>
    </source>
</evidence>
<feature type="binding site" evidence="13">
    <location>
        <position position="145"/>
    </location>
    <ligand>
        <name>NADPH</name>
        <dbReference type="ChEBI" id="CHEBI:57783"/>
    </ligand>
</feature>
<accession>A0A3N1UHU2</accession>
<dbReference type="Gene3D" id="3.40.50.720">
    <property type="entry name" value="NAD(P)-binding Rossmann-like Domain"/>
    <property type="match status" value="1"/>
</dbReference>
<dbReference type="EC" id="1.1.1.94" evidence="10 13"/>
<feature type="binding site" evidence="13">
    <location>
        <position position="110"/>
    </location>
    <ligand>
        <name>NADPH</name>
        <dbReference type="ChEBI" id="CHEBI:57783"/>
    </ligand>
</feature>
<evidence type="ECO:0000256" key="12">
    <source>
        <dbReference type="ARBA" id="ARBA00080511"/>
    </source>
</evidence>
<protein>
    <recommendedName>
        <fullName evidence="11 13">Glycerol-3-phosphate dehydrogenase [NAD(P)+]</fullName>
        <ecNumber evidence="10 13">1.1.1.94</ecNumber>
    </recommendedName>
    <alternativeName>
        <fullName evidence="13">NAD(P)(+)-dependent glycerol-3-phosphate dehydrogenase</fullName>
    </alternativeName>
    <alternativeName>
        <fullName evidence="12 13">NAD(P)H-dependent dihydroxyacetone-phosphate reductase</fullName>
    </alternativeName>
</protein>
<dbReference type="InterPro" id="IPR006168">
    <property type="entry name" value="G3P_DH_NAD-dep"/>
</dbReference>